<name>A0ABW5D708_9BACT</name>
<dbReference type="Pfam" id="PF01757">
    <property type="entry name" value="Acyl_transf_3"/>
    <property type="match status" value="1"/>
</dbReference>
<reference evidence="4" key="1">
    <citation type="journal article" date="2019" name="Int. J. Syst. Evol. Microbiol.">
        <title>The Global Catalogue of Microorganisms (GCM) 10K type strain sequencing project: providing services to taxonomists for standard genome sequencing and annotation.</title>
        <authorList>
            <consortium name="The Broad Institute Genomics Platform"/>
            <consortium name="The Broad Institute Genome Sequencing Center for Infectious Disease"/>
            <person name="Wu L."/>
            <person name="Ma J."/>
        </authorList>
    </citation>
    <scope>NUCLEOTIDE SEQUENCE [LARGE SCALE GENOMIC DNA]</scope>
    <source>
        <strain evidence="4">CGMCC 4.7106</strain>
    </source>
</reference>
<sequence>MSKPPSNRAIQLDGLRALAMLGICWDHWVPKAWNFNLPYEIGLYFFLVLTGYFITGSLLRIRDRSEAAANGGSWRWQAWKNFQWRRGLRIIAPYYVALGIAFIFLAPKLWHNLHWYLLYLTNFHIALIGEWPHGTSHFWSIAIQQQFYLFWPVVIWLTPRRFLPMAMILFTAIAPLSRYYEHLFMPPFVWPGKISWGSFDYFGIGGLMALLIHSGFPLSSRLWKILGVAGFGTFLTLEYGSHFGLPPNHIGPFYACILSVGLCGVIATASIGWQNIAGRFLETAFLQKVGLLSYGIYLYHNLAPIILGKTLPILWWGPYADSIPQAALRTACFAALTWAMTLASWKYLETPLNNMRAKKG</sequence>
<gene>
    <name evidence="3" type="ORF">ACFSSA_03740</name>
</gene>
<dbReference type="EMBL" id="JBHUIT010000002">
    <property type="protein sequence ID" value="MFD2255779.1"/>
    <property type="molecule type" value="Genomic_DNA"/>
</dbReference>
<feature type="transmembrane region" description="Helical" evidence="1">
    <location>
        <begin position="162"/>
        <end position="180"/>
    </location>
</feature>
<feature type="transmembrane region" description="Helical" evidence="1">
    <location>
        <begin position="225"/>
        <end position="245"/>
    </location>
</feature>
<feature type="transmembrane region" description="Helical" evidence="1">
    <location>
        <begin position="327"/>
        <end position="348"/>
    </location>
</feature>
<organism evidence="3 4">
    <name type="scientific">Luteolibacter algae</name>
    <dbReference type="NCBI Taxonomy" id="454151"/>
    <lineage>
        <taxon>Bacteria</taxon>
        <taxon>Pseudomonadati</taxon>
        <taxon>Verrucomicrobiota</taxon>
        <taxon>Verrucomicrobiia</taxon>
        <taxon>Verrucomicrobiales</taxon>
        <taxon>Verrucomicrobiaceae</taxon>
        <taxon>Luteolibacter</taxon>
    </lineage>
</organism>
<keyword evidence="3" id="KW-0012">Acyltransferase</keyword>
<keyword evidence="3" id="KW-0808">Transferase</keyword>
<dbReference type="RefSeq" id="WP_386818434.1">
    <property type="nucleotide sequence ID" value="NZ_JBHUIT010000002.1"/>
</dbReference>
<proteinExistence type="predicted"/>
<dbReference type="EC" id="2.3.-.-" evidence="3"/>
<accession>A0ABW5D708</accession>
<dbReference type="PANTHER" id="PTHR23028:SF53">
    <property type="entry name" value="ACYL_TRANSF_3 DOMAIN-CONTAINING PROTEIN"/>
    <property type="match status" value="1"/>
</dbReference>
<feature type="transmembrane region" description="Helical" evidence="1">
    <location>
        <begin position="251"/>
        <end position="273"/>
    </location>
</feature>
<dbReference type="PANTHER" id="PTHR23028">
    <property type="entry name" value="ACETYLTRANSFERASE"/>
    <property type="match status" value="1"/>
</dbReference>
<feature type="transmembrane region" description="Helical" evidence="1">
    <location>
        <begin position="90"/>
        <end position="110"/>
    </location>
</feature>
<feature type="transmembrane region" description="Helical" evidence="1">
    <location>
        <begin position="41"/>
        <end position="59"/>
    </location>
</feature>
<keyword evidence="1" id="KW-0472">Membrane</keyword>
<evidence type="ECO:0000313" key="3">
    <source>
        <dbReference type="EMBL" id="MFD2255779.1"/>
    </source>
</evidence>
<feature type="transmembrane region" description="Helical" evidence="1">
    <location>
        <begin position="137"/>
        <end position="157"/>
    </location>
</feature>
<keyword evidence="1" id="KW-1133">Transmembrane helix</keyword>
<feature type="domain" description="Acyltransferase 3" evidence="2">
    <location>
        <begin position="11"/>
        <end position="341"/>
    </location>
</feature>
<dbReference type="Proteomes" id="UP001597375">
    <property type="component" value="Unassembled WGS sequence"/>
</dbReference>
<dbReference type="InterPro" id="IPR050879">
    <property type="entry name" value="Acyltransferase_3"/>
</dbReference>
<evidence type="ECO:0000256" key="1">
    <source>
        <dbReference type="SAM" id="Phobius"/>
    </source>
</evidence>
<evidence type="ECO:0000313" key="4">
    <source>
        <dbReference type="Proteomes" id="UP001597375"/>
    </source>
</evidence>
<evidence type="ECO:0000259" key="2">
    <source>
        <dbReference type="Pfam" id="PF01757"/>
    </source>
</evidence>
<keyword evidence="1" id="KW-0812">Transmembrane</keyword>
<protein>
    <submittedName>
        <fullName evidence="3">Acyltransferase family protein</fullName>
        <ecNumber evidence="3">2.3.-.-</ecNumber>
    </submittedName>
</protein>
<dbReference type="GO" id="GO:0016746">
    <property type="term" value="F:acyltransferase activity"/>
    <property type="evidence" value="ECO:0007669"/>
    <property type="project" value="UniProtKB-KW"/>
</dbReference>
<keyword evidence="4" id="KW-1185">Reference proteome</keyword>
<feature type="transmembrane region" description="Helical" evidence="1">
    <location>
        <begin position="200"/>
        <end position="218"/>
    </location>
</feature>
<dbReference type="InterPro" id="IPR002656">
    <property type="entry name" value="Acyl_transf_3_dom"/>
</dbReference>
<comment type="caution">
    <text evidence="3">The sequence shown here is derived from an EMBL/GenBank/DDBJ whole genome shotgun (WGS) entry which is preliminary data.</text>
</comment>
<feature type="transmembrane region" description="Helical" evidence="1">
    <location>
        <begin position="285"/>
        <end position="307"/>
    </location>
</feature>